<dbReference type="CDD" id="cd16964">
    <property type="entry name" value="YqgF"/>
    <property type="match status" value="1"/>
</dbReference>
<accession>A0A0M6W945</accession>
<dbReference type="PANTHER" id="PTHR33317:SF4">
    <property type="entry name" value="POLYNUCLEOTIDYL TRANSFERASE, RIBONUCLEASE H-LIKE SUPERFAMILY PROTEIN"/>
    <property type="match status" value="1"/>
</dbReference>
<dbReference type="GO" id="GO:0016788">
    <property type="term" value="F:hydrolase activity, acting on ester bonds"/>
    <property type="evidence" value="ECO:0007669"/>
    <property type="project" value="UniProtKB-UniRule"/>
</dbReference>
<dbReference type="Gene3D" id="3.30.420.140">
    <property type="entry name" value="YqgF/RNase H-like domain"/>
    <property type="match status" value="1"/>
</dbReference>
<dbReference type="Proteomes" id="UP000242301">
    <property type="component" value="Unassembled WGS sequence"/>
</dbReference>
<evidence type="ECO:0000256" key="1">
    <source>
        <dbReference type="ARBA" id="ARBA00022490"/>
    </source>
</evidence>
<dbReference type="InterPro" id="IPR012337">
    <property type="entry name" value="RNaseH-like_sf"/>
</dbReference>
<evidence type="ECO:0000256" key="4">
    <source>
        <dbReference type="ARBA" id="ARBA00022801"/>
    </source>
</evidence>
<comment type="similarity">
    <text evidence="5">Belongs to the YqgF HJR family.</text>
</comment>
<keyword evidence="3 5" id="KW-0540">Nuclease</keyword>
<dbReference type="EC" id="3.1.-.-" evidence="5"/>
<dbReference type="STRING" id="1715285.SOFFGTOCOR_0499"/>
<dbReference type="GO" id="GO:0000967">
    <property type="term" value="P:rRNA 5'-end processing"/>
    <property type="evidence" value="ECO:0007669"/>
    <property type="project" value="UniProtKB-UniRule"/>
</dbReference>
<sequence length="149" mass="17276">MLSDIFLAFDFGTKNIGVAVGQEITATANPLASLKTNSVLFWLQIENLFKEWYPKLVVVGLPFNMDGTEQFVTAKARIFANKINIRFNIKVELHDERLSTVEARSILFENKWYQCLNKRKIDSIAAAIILESWFKRTTKNNDNNIKYYY</sequence>
<evidence type="ECO:0000313" key="7">
    <source>
        <dbReference type="EMBL" id="CRK85906.1"/>
    </source>
</evidence>
<dbReference type="Pfam" id="PF03652">
    <property type="entry name" value="RuvX"/>
    <property type="match status" value="1"/>
</dbReference>
<feature type="domain" description="YqgF/RNase H-like" evidence="6">
    <location>
        <begin position="4"/>
        <end position="103"/>
    </location>
</feature>
<dbReference type="AlphaFoldDB" id="A0A0M6W945"/>
<evidence type="ECO:0000256" key="5">
    <source>
        <dbReference type="HAMAP-Rule" id="MF_00651"/>
    </source>
</evidence>
<dbReference type="EMBL" id="CVRF01000003">
    <property type="protein sequence ID" value="CRK85906.1"/>
    <property type="molecule type" value="Genomic_DNA"/>
</dbReference>
<dbReference type="InterPro" id="IPR005227">
    <property type="entry name" value="YqgF"/>
</dbReference>
<name>A0A0M6W945_9GAMM</name>
<dbReference type="InterPro" id="IPR006641">
    <property type="entry name" value="YqgF/RNaseH-like_dom"/>
</dbReference>
<dbReference type="HAMAP" id="MF_00651">
    <property type="entry name" value="Nuclease_YqgF"/>
    <property type="match status" value="1"/>
</dbReference>
<dbReference type="NCBIfam" id="TIGR00250">
    <property type="entry name" value="RNAse_H_YqgF"/>
    <property type="match status" value="1"/>
</dbReference>
<gene>
    <name evidence="5 7" type="primary">yqgF</name>
    <name evidence="7" type="ORF">SOFFGTOCOR_0499</name>
</gene>
<dbReference type="GO" id="GO:0004518">
    <property type="term" value="F:nuclease activity"/>
    <property type="evidence" value="ECO:0007669"/>
    <property type="project" value="UniProtKB-KW"/>
</dbReference>
<dbReference type="InterPro" id="IPR037027">
    <property type="entry name" value="YqgF/RNaseH-like_dom_sf"/>
</dbReference>
<keyword evidence="8" id="KW-1185">Reference proteome</keyword>
<dbReference type="SUPFAM" id="SSF53098">
    <property type="entry name" value="Ribonuclease H-like"/>
    <property type="match status" value="1"/>
</dbReference>
<dbReference type="GO" id="GO:0005829">
    <property type="term" value="C:cytosol"/>
    <property type="evidence" value="ECO:0007669"/>
    <property type="project" value="TreeGrafter"/>
</dbReference>
<organism evidence="7 8">
    <name type="scientific">Candidatus Providencia siddallii</name>
    <dbReference type="NCBI Taxonomy" id="1715285"/>
    <lineage>
        <taxon>Bacteria</taxon>
        <taxon>Pseudomonadati</taxon>
        <taxon>Pseudomonadota</taxon>
        <taxon>Gammaproteobacteria</taxon>
        <taxon>Enterobacterales</taxon>
        <taxon>Morganellaceae</taxon>
        <taxon>Providencia</taxon>
    </lineage>
</organism>
<proteinExistence type="inferred from homology"/>
<comment type="function">
    <text evidence="5">Could be a nuclease involved in processing of the 5'-end of pre-16S rRNA.</text>
</comment>
<evidence type="ECO:0000259" key="6">
    <source>
        <dbReference type="SMART" id="SM00732"/>
    </source>
</evidence>
<evidence type="ECO:0000313" key="8">
    <source>
        <dbReference type="Proteomes" id="UP000242301"/>
    </source>
</evidence>
<keyword evidence="1 5" id="KW-0963">Cytoplasm</keyword>
<keyword evidence="2 5" id="KW-0690">Ribosome biogenesis</keyword>
<protein>
    <recommendedName>
        <fullName evidence="5">Putative pre-16S rRNA nuclease</fullName>
        <ecNumber evidence="5">3.1.-.-</ecNumber>
    </recommendedName>
</protein>
<evidence type="ECO:0000256" key="3">
    <source>
        <dbReference type="ARBA" id="ARBA00022722"/>
    </source>
</evidence>
<dbReference type="PANTHER" id="PTHR33317">
    <property type="entry name" value="POLYNUCLEOTIDYL TRANSFERASE, RIBONUCLEASE H-LIKE SUPERFAMILY PROTEIN"/>
    <property type="match status" value="1"/>
</dbReference>
<evidence type="ECO:0000256" key="2">
    <source>
        <dbReference type="ARBA" id="ARBA00022517"/>
    </source>
</evidence>
<comment type="subcellular location">
    <subcellularLocation>
        <location evidence="5">Cytoplasm</location>
    </subcellularLocation>
</comment>
<reference evidence="8" key="1">
    <citation type="submission" date="2015-05" db="EMBL/GenBank/DDBJ databases">
        <authorList>
            <person name="Manzano-Marin A."/>
        </authorList>
    </citation>
    <scope>NUCLEOTIDE SEQUENCE [LARGE SCALE GENOMIC DNA]</scope>
    <source>
        <strain evidence="8">officinalis</strain>
    </source>
</reference>
<dbReference type="SMART" id="SM00732">
    <property type="entry name" value="YqgFc"/>
    <property type="match status" value="1"/>
</dbReference>
<keyword evidence="4 5" id="KW-0378">Hydrolase</keyword>